<comment type="caution">
    <text evidence="2">The sequence shown here is derived from an EMBL/GenBank/DDBJ whole genome shotgun (WGS) entry which is preliminary data.</text>
</comment>
<organism evidence="2 3">
    <name type="scientific">Fluctibacter corallii</name>
    <dbReference type="NCBI Taxonomy" id="2984329"/>
    <lineage>
        <taxon>Bacteria</taxon>
        <taxon>Pseudomonadati</taxon>
        <taxon>Pseudomonadota</taxon>
        <taxon>Gammaproteobacteria</taxon>
        <taxon>Alteromonadales</taxon>
        <taxon>Alteromonadaceae</taxon>
        <taxon>Fluctibacter</taxon>
    </lineage>
</organism>
<gene>
    <name evidence="2" type="ORF">OE749_03305</name>
</gene>
<reference evidence="2 3" key="1">
    <citation type="submission" date="2022-10" db="EMBL/GenBank/DDBJ databases">
        <title>Aestuariibacter sp. AA17 isolated from Montipora capitata coral fragment.</title>
        <authorList>
            <person name="Emsley S.A."/>
            <person name="Pfannmuller K.M."/>
            <person name="Loughran R.M."/>
            <person name="Shlafstein M."/>
            <person name="Papke E."/>
            <person name="Saw J.H."/>
            <person name="Ushijima B."/>
            <person name="Videau P."/>
        </authorList>
    </citation>
    <scope>NUCLEOTIDE SEQUENCE [LARGE SCALE GENOMIC DNA]</scope>
    <source>
        <strain evidence="2 3">AA17</strain>
    </source>
</reference>
<evidence type="ECO:0000313" key="2">
    <source>
        <dbReference type="EMBL" id="MCV2883729.1"/>
    </source>
</evidence>
<name>A0ABT3A512_9ALTE</name>
<feature type="coiled-coil region" evidence="1">
    <location>
        <begin position="263"/>
        <end position="326"/>
    </location>
</feature>
<keyword evidence="3" id="KW-1185">Reference proteome</keyword>
<keyword evidence="1" id="KW-0175">Coiled coil</keyword>
<evidence type="ECO:0000313" key="3">
    <source>
        <dbReference type="Proteomes" id="UP001652504"/>
    </source>
</evidence>
<evidence type="ECO:0000256" key="1">
    <source>
        <dbReference type="SAM" id="Coils"/>
    </source>
</evidence>
<protein>
    <submittedName>
        <fullName evidence="2">Uncharacterized protein</fullName>
    </submittedName>
</protein>
<sequence>MISGLSALSVQKLYNRNFNQENASEFGDLLSRAQTRTGSAKQFLENLSPEELALVQKAHGLVDKINVSGLSAEGAQNLLSQPDGTGLVDPNNDGIVEVGIARTIHFPPVNSPQYVKDAWEKATEGLSMFDKATMELSMHFQIYGVNIDGLPTKPPLPPERQWSQAGIQALMENAWSNWEFRVNMEGMTDYNRQMQNVYKAFESELQSHWTSGVTVSPHAPVTYVDNPAYQKQTDKSENETAENQTHSSSLIDNINQLLIDARLGIDRKKLEELDDKMKEVENDDSLTPEQKQVKLQALQLQKERMLEEAQKRAVEEEKRKATLNVIQKAGETLSELDIKHKINQRGLL</sequence>
<proteinExistence type="predicted"/>
<accession>A0ABT3A512</accession>
<dbReference type="Proteomes" id="UP001652504">
    <property type="component" value="Unassembled WGS sequence"/>
</dbReference>
<dbReference type="EMBL" id="JAOWKX010000001">
    <property type="protein sequence ID" value="MCV2883729.1"/>
    <property type="molecule type" value="Genomic_DNA"/>
</dbReference>
<dbReference type="RefSeq" id="WP_263710925.1">
    <property type="nucleotide sequence ID" value="NZ_JAOWKX010000001.1"/>
</dbReference>